<feature type="compositionally biased region" description="Basic and acidic residues" evidence="1">
    <location>
        <begin position="13"/>
        <end position="42"/>
    </location>
</feature>
<reference evidence="2 3" key="1">
    <citation type="submission" date="2016-10" db="EMBL/GenBank/DDBJ databases">
        <authorList>
            <person name="Cai Z."/>
        </authorList>
    </citation>
    <scope>NUCLEOTIDE SEQUENCE [LARGE SCALE GENOMIC DNA]</scope>
</reference>
<feature type="compositionally biased region" description="Low complexity" evidence="1">
    <location>
        <begin position="188"/>
        <end position="209"/>
    </location>
</feature>
<feature type="region of interest" description="Disordered" evidence="1">
    <location>
        <begin position="1053"/>
        <end position="1088"/>
    </location>
</feature>
<feature type="compositionally biased region" description="Low complexity" evidence="1">
    <location>
        <begin position="243"/>
        <end position="263"/>
    </location>
</feature>
<evidence type="ECO:0000313" key="3">
    <source>
        <dbReference type="Proteomes" id="UP000256970"/>
    </source>
</evidence>
<evidence type="ECO:0000256" key="1">
    <source>
        <dbReference type="SAM" id="MobiDB-lite"/>
    </source>
</evidence>
<feature type="region of interest" description="Disordered" evidence="1">
    <location>
        <begin position="501"/>
        <end position="532"/>
    </location>
</feature>
<feature type="compositionally biased region" description="Low complexity" evidence="1">
    <location>
        <begin position="657"/>
        <end position="674"/>
    </location>
</feature>
<proteinExistence type="predicted"/>
<feature type="compositionally biased region" description="Low complexity" evidence="1">
    <location>
        <begin position="1071"/>
        <end position="1086"/>
    </location>
</feature>
<accession>A0A383V6Q4</accession>
<feature type="region of interest" description="Disordered" evidence="1">
    <location>
        <begin position="871"/>
        <end position="901"/>
    </location>
</feature>
<feature type="region of interest" description="Disordered" evidence="1">
    <location>
        <begin position="729"/>
        <end position="767"/>
    </location>
</feature>
<feature type="compositionally biased region" description="Low complexity" evidence="1">
    <location>
        <begin position="596"/>
        <end position="613"/>
    </location>
</feature>
<feature type="compositionally biased region" description="Low complexity" evidence="1">
    <location>
        <begin position="113"/>
        <end position="130"/>
    </location>
</feature>
<protein>
    <submittedName>
        <fullName evidence="2">Uncharacterized protein</fullName>
    </submittedName>
</protein>
<feature type="region of interest" description="Disordered" evidence="1">
    <location>
        <begin position="596"/>
        <end position="637"/>
    </location>
</feature>
<evidence type="ECO:0000313" key="2">
    <source>
        <dbReference type="EMBL" id="SZX61285.1"/>
    </source>
</evidence>
<feature type="region of interest" description="Disordered" evidence="1">
    <location>
        <begin position="657"/>
        <end position="713"/>
    </location>
</feature>
<sequence length="1304" mass="131187">MVNIRTASGDGQVHGEADSSKRQQHEARSSMRVDAQDHKDQADAQAAAADVDASSSGSSVRTSTRDRLLPVAAGRTKSPCKRAASAAPAPAGAATAPDQGAVAAPGLQELPDAAAVAAFPQQQQQQQAVQETSTSTVSPSQQRPRGWLAMLPSPTQDDLETSNVFAADARDQTAGPSILQHVQLPSPAASAATLEQTAAADSATAAAAAQQHPGSASTGVRAPRPTPLLVGCDTPPRTTGLTSSSSRFSQGHGSGSPQQQPGSAGHASASRPPSGLQNRPAALQIQPPASPLGGGCVTPSGFLSPNAMARPYSGPPVLVDDLDLDVIDGVSNDGGTGGSNSASSSPVVNAVLRSGGLRSSRDHGDLRRTALMNQMLSPRPMMSLSTPSSGPPSLVFTGETRARCVGPLPGSGGSTPSGTAEGEGVAPSFNSTAEHLEQLLTSSVRNARGTPPAGSAASPSAAGSICNGNSGSILDRPTRSLPVTPAASRYNVAAAMGAAAGSSSTASYAPPSSSRSSSMTASPIVPPPSHGPAAALLAGSVVPSPRTPRSPLSMVLSPRPGSGMAYALQPGSASAHGTPTALPPPLFGPGVSLAPAGVSAGSSPSADLSSSAALQQPGSARTSFMSPAGSRLSAASPSPTLGVAAALAAAQQQQQLQDYTEQQQQDVQPVASAQREVDEAASEPAISLDGASASVPPQPLARRPWQQQQQQPEHLPQLLRQQLQLHDTRLGPHGESPLSPSHHSALIQQQHRGEGGLRSSPTRPTPLVPPALAAAAAAVHAVRRADAAASAAAAADEAAAAACEVEDVGPRSDVHEWLDQHSWRFSYELPTHLRDAAEFARDSSSSSSGNGNIGHGLVSIITPHNAVSVTAAGPFAGSPPQGGSSRSSSRGSGGGRYGSTAVGARHRQHLAGSFDRSAGAGEEQGLQLQQLGDLASRLERFLPRAAAERSPHASSAAEVPGFDSSYQQLQGVTALRGPAAADESSRMDQDCLDTQQHSSGYGCAAASSSECCDAAPAACGSSFQVLASSRAEVATAAPASAAASSSVIMCTAAQQQQQQQQQQDNAEPHASSSSSRPGGSSVRLLSPGSHRYTAGSPVAADCCCCTCAPTSPVLPAAEAAAAEGMQAVGVEGLGGCSSDAAAAADDERWAAPAAAVEEAGVQLSPARSWQQQLQDGTPAAALHVQRQQQQRQALLQQPVQLGRAAAACAGAADTWDAPTAGFVDSTRASDSAAAAAAAAAADASACVDCDVVGSEYGRKLSAGVLLRDGAYVSQLLASLPGVDARSPHVQHAVRELQGNDVTMM</sequence>
<feature type="compositionally biased region" description="Low complexity" evidence="1">
    <location>
        <begin position="1054"/>
        <end position="1063"/>
    </location>
</feature>
<feature type="compositionally biased region" description="Polar residues" evidence="1">
    <location>
        <begin position="738"/>
        <end position="750"/>
    </location>
</feature>
<feature type="compositionally biased region" description="Polar residues" evidence="1">
    <location>
        <begin position="614"/>
        <end position="625"/>
    </location>
</feature>
<feature type="compositionally biased region" description="Low complexity" evidence="1">
    <location>
        <begin position="700"/>
        <end position="713"/>
    </location>
</feature>
<feature type="compositionally biased region" description="Low complexity" evidence="1">
    <location>
        <begin position="43"/>
        <end position="60"/>
    </location>
</feature>
<dbReference type="Proteomes" id="UP000256970">
    <property type="component" value="Unassembled WGS sequence"/>
</dbReference>
<keyword evidence="3" id="KW-1185">Reference proteome</keyword>
<feature type="region of interest" description="Disordered" evidence="1">
    <location>
        <begin position="404"/>
        <end position="427"/>
    </location>
</feature>
<feature type="region of interest" description="Disordered" evidence="1">
    <location>
        <begin position="1"/>
        <end position="158"/>
    </location>
</feature>
<feature type="compositionally biased region" description="Polar residues" evidence="1">
    <location>
        <begin position="131"/>
        <end position="143"/>
    </location>
</feature>
<feature type="compositionally biased region" description="Low complexity" evidence="1">
    <location>
        <begin position="501"/>
        <end position="522"/>
    </location>
</feature>
<feature type="compositionally biased region" description="Low complexity" evidence="1">
    <location>
        <begin position="83"/>
        <end position="105"/>
    </location>
</feature>
<gene>
    <name evidence="2" type="ORF">BQ4739_LOCUS1797</name>
</gene>
<name>A0A383V6Q4_TETOB</name>
<feature type="region of interest" description="Disordered" evidence="1">
    <location>
        <begin position="186"/>
        <end position="297"/>
    </location>
</feature>
<organism evidence="2 3">
    <name type="scientific">Tetradesmus obliquus</name>
    <name type="common">Green alga</name>
    <name type="synonym">Acutodesmus obliquus</name>
    <dbReference type="NCBI Taxonomy" id="3088"/>
    <lineage>
        <taxon>Eukaryota</taxon>
        <taxon>Viridiplantae</taxon>
        <taxon>Chlorophyta</taxon>
        <taxon>core chlorophytes</taxon>
        <taxon>Chlorophyceae</taxon>
        <taxon>CS clade</taxon>
        <taxon>Sphaeropleales</taxon>
        <taxon>Scenedesmaceae</taxon>
        <taxon>Tetradesmus</taxon>
    </lineage>
</organism>
<dbReference type="EMBL" id="FNXT01000133">
    <property type="protein sequence ID" value="SZX61285.1"/>
    <property type="molecule type" value="Genomic_DNA"/>
</dbReference>